<evidence type="ECO:0000256" key="1">
    <source>
        <dbReference type="SAM" id="MobiDB-lite"/>
    </source>
</evidence>
<accession>A0AA48LZ28</accession>
<name>A0AA48LZ28_9ZZZZ</name>
<organism evidence="2">
    <name type="scientific">freshwater sediment metagenome</name>
    <dbReference type="NCBI Taxonomy" id="556182"/>
    <lineage>
        <taxon>unclassified sequences</taxon>
        <taxon>metagenomes</taxon>
        <taxon>ecological metagenomes</taxon>
    </lineage>
</organism>
<evidence type="ECO:0000313" key="2">
    <source>
        <dbReference type="EMBL" id="CAJ0860523.1"/>
    </source>
</evidence>
<reference evidence="2" key="1">
    <citation type="submission" date="2023-07" db="EMBL/GenBank/DDBJ databases">
        <authorList>
            <person name="Pelsma A.J. K."/>
        </authorList>
    </citation>
    <scope>NUCLEOTIDE SEQUENCE</scope>
</reference>
<feature type="region of interest" description="Disordered" evidence="1">
    <location>
        <begin position="62"/>
        <end position="86"/>
    </location>
</feature>
<gene>
    <name evidence="2" type="ORF">AMST5_01310</name>
</gene>
<evidence type="ECO:0008006" key="3">
    <source>
        <dbReference type="Google" id="ProtNLM"/>
    </source>
</evidence>
<dbReference type="AlphaFoldDB" id="A0AA48LZ28"/>
<sequence>MPVEAWKYKEGEGDGGEHVGVMAQDFKRETGLGDGKSIHVVDALGVAMGAIQELAEKVESLKGGADGDEKPARPRQKAKSIMRRAA</sequence>
<proteinExistence type="predicted"/>
<feature type="compositionally biased region" description="Basic and acidic residues" evidence="1">
    <location>
        <begin position="62"/>
        <end position="72"/>
    </location>
</feature>
<feature type="compositionally biased region" description="Basic residues" evidence="1">
    <location>
        <begin position="73"/>
        <end position="86"/>
    </location>
</feature>
<dbReference type="EMBL" id="OY288114">
    <property type="protein sequence ID" value="CAJ0860523.1"/>
    <property type="molecule type" value="Genomic_DNA"/>
</dbReference>
<protein>
    <recommendedName>
        <fullName evidence="3">Peptidase S74 domain-containing protein</fullName>
    </recommendedName>
</protein>